<dbReference type="RefSeq" id="WP_018361330.1">
    <property type="nucleotide sequence ID" value="NZ_UGTI01000001.1"/>
</dbReference>
<dbReference type="EMBL" id="UGTI01000001">
    <property type="protein sequence ID" value="SUB77354.1"/>
    <property type="molecule type" value="Genomic_DNA"/>
</dbReference>
<sequence length="52" mass="6046">MEKRVKKQIMIPKEVRAEIIGRLNVDPATVTRALQYMVDNSTARLKWEIFSA</sequence>
<gene>
    <name evidence="1" type="ORF">NCTC13100_00475</name>
</gene>
<dbReference type="AlphaFoldDB" id="A0A379DHD1"/>
<evidence type="ECO:0000313" key="2">
    <source>
        <dbReference type="Proteomes" id="UP000254263"/>
    </source>
</evidence>
<evidence type="ECO:0000313" key="1">
    <source>
        <dbReference type="EMBL" id="SUB77354.1"/>
    </source>
</evidence>
<protein>
    <submittedName>
        <fullName evidence="1">Uncharacterized protein</fullName>
    </submittedName>
</protein>
<dbReference type="Proteomes" id="UP000254263">
    <property type="component" value="Unassembled WGS sequence"/>
</dbReference>
<proteinExistence type="predicted"/>
<reference evidence="1 2" key="1">
    <citation type="submission" date="2018-06" db="EMBL/GenBank/DDBJ databases">
        <authorList>
            <consortium name="Pathogen Informatics"/>
            <person name="Doyle S."/>
        </authorList>
    </citation>
    <scope>NUCLEOTIDE SEQUENCE [LARGE SCALE GENOMIC DNA]</scope>
    <source>
        <strain evidence="1 2">NCTC13100</strain>
    </source>
</reference>
<accession>A0A379DHD1</accession>
<name>A0A379DHD1_9PORP</name>
<organism evidence="1 2">
    <name type="scientific">Porphyromonas macacae</name>
    <dbReference type="NCBI Taxonomy" id="28115"/>
    <lineage>
        <taxon>Bacteria</taxon>
        <taxon>Pseudomonadati</taxon>
        <taxon>Bacteroidota</taxon>
        <taxon>Bacteroidia</taxon>
        <taxon>Bacteroidales</taxon>
        <taxon>Porphyromonadaceae</taxon>
        <taxon>Porphyromonas</taxon>
    </lineage>
</organism>